<dbReference type="Gene3D" id="1.20.1250.20">
    <property type="entry name" value="MFS general substrate transporter like domains"/>
    <property type="match status" value="2"/>
</dbReference>
<organism evidence="7 8">
    <name type="scientific">Branchiibius cervicis</name>
    <dbReference type="NCBI Taxonomy" id="908252"/>
    <lineage>
        <taxon>Bacteria</taxon>
        <taxon>Bacillati</taxon>
        <taxon>Actinomycetota</taxon>
        <taxon>Actinomycetes</taxon>
        <taxon>Micrococcales</taxon>
        <taxon>Dermacoccaceae</taxon>
        <taxon>Branchiibius</taxon>
    </lineage>
</organism>
<dbReference type="InterPro" id="IPR036259">
    <property type="entry name" value="MFS_trans_sf"/>
</dbReference>
<feature type="transmembrane region" description="Helical" evidence="5">
    <location>
        <begin position="378"/>
        <end position="398"/>
    </location>
</feature>
<keyword evidence="4 5" id="KW-0472">Membrane</keyword>
<evidence type="ECO:0000256" key="5">
    <source>
        <dbReference type="SAM" id="Phobius"/>
    </source>
</evidence>
<evidence type="ECO:0000259" key="6">
    <source>
        <dbReference type="PROSITE" id="PS50850"/>
    </source>
</evidence>
<evidence type="ECO:0000256" key="1">
    <source>
        <dbReference type="ARBA" id="ARBA00004651"/>
    </source>
</evidence>
<dbReference type="PROSITE" id="PS00216">
    <property type="entry name" value="SUGAR_TRANSPORT_1"/>
    <property type="match status" value="1"/>
</dbReference>
<dbReference type="PANTHER" id="PTHR23508:SF10">
    <property type="entry name" value="CARBOXYLIC ACID TRANSPORTER PROTEIN HOMOLOG"/>
    <property type="match status" value="1"/>
</dbReference>
<evidence type="ECO:0000313" key="8">
    <source>
        <dbReference type="Proteomes" id="UP001596356"/>
    </source>
</evidence>
<accession>A0ABW2AV12</accession>
<comment type="subcellular location">
    <subcellularLocation>
        <location evidence="1">Cell membrane</location>
        <topology evidence="1">Multi-pass membrane protein</topology>
    </subcellularLocation>
</comment>
<feature type="transmembrane region" description="Helical" evidence="5">
    <location>
        <begin position="216"/>
        <end position="234"/>
    </location>
</feature>
<dbReference type="InterPro" id="IPR005829">
    <property type="entry name" value="Sugar_transporter_CS"/>
</dbReference>
<keyword evidence="2 5" id="KW-0812">Transmembrane</keyword>
<reference evidence="8" key="1">
    <citation type="journal article" date="2019" name="Int. J. Syst. Evol. Microbiol.">
        <title>The Global Catalogue of Microorganisms (GCM) 10K type strain sequencing project: providing services to taxonomists for standard genome sequencing and annotation.</title>
        <authorList>
            <consortium name="The Broad Institute Genomics Platform"/>
            <consortium name="The Broad Institute Genome Sequencing Center for Infectious Disease"/>
            <person name="Wu L."/>
            <person name="Ma J."/>
        </authorList>
    </citation>
    <scope>NUCLEOTIDE SEQUENCE [LARGE SCALE GENOMIC DNA]</scope>
    <source>
        <strain evidence="8">NBRC 106593</strain>
    </source>
</reference>
<dbReference type="CDD" id="cd17316">
    <property type="entry name" value="MFS_SV2_like"/>
    <property type="match status" value="1"/>
</dbReference>
<feature type="transmembrane region" description="Helical" evidence="5">
    <location>
        <begin position="12"/>
        <end position="37"/>
    </location>
</feature>
<feature type="transmembrane region" description="Helical" evidence="5">
    <location>
        <begin position="289"/>
        <end position="307"/>
    </location>
</feature>
<sequence length="422" mass="46215">MPTPLTSDQRNSFAAAYLGWAMDAFDYFLVVLIYADIAKDFDVPLTKMALITTMTLIMRPVGAFLFGLWADRKGRRIPLMTNVAFYSTVGFLCAFAPNFWVLIVLRMLYGIGMGGEWGLGAALAMEKIPAERRGFFSGFLQSGYSMGYLFAALAFLLLNTWWGLNWRWMFALSVIPAAISLLIRARVKESEVWEQTRERVKATKTRTRDIFSNPVIWKRFVYLVLLMTAFNWMSHGTQDVYPTFLKATNDHGAGLAKSTATWIAVVYNIGAIIGGLIAGALSERYGRKAIIIGCAVLALPIVPIFAYSTTAGMLTLGSFLMQVMVQGAWGVIPAHLTELSPDEIRGFYPGVTYQLGNCLAAFNLPIQEALAGSHGYPFALAATIVPVLIAVIVLTALGKENKGAAFGRSSIISDPAPARSPL</sequence>
<keyword evidence="3 5" id="KW-1133">Transmembrane helix</keyword>
<gene>
    <name evidence="7" type="ORF">ACFQBT_13620</name>
</gene>
<dbReference type="SUPFAM" id="SSF103473">
    <property type="entry name" value="MFS general substrate transporter"/>
    <property type="match status" value="1"/>
</dbReference>
<dbReference type="Proteomes" id="UP001596356">
    <property type="component" value="Unassembled WGS sequence"/>
</dbReference>
<name>A0ABW2AV12_9MICO</name>
<dbReference type="InterPro" id="IPR011701">
    <property type="entry name" value="MFS"/>
</dbReference>
<protein>
    <submittedName>
        <fullName evidence="7">MFS transporter</fullName>
    </submittedName>
</protein>
<comment type="caution">
    <text evidence="7">The sequence shown here is derived from an EMBL/GenBank/DDBJ whole genome shotgun (WGS) entry which is preliminary data.</text>
</comment>
<dbReference type="PROSITE" id="PS00217">
    <property type="entry name" value="SUGAR_TRANSPORT_2"/>
    <property type="match status" value="1"/>
</dbReference>
<evidence type="ECO:0000256" key="2">
    <source>
        <dbReference type="ARBA" id="ARBA00022692"/>
    </source>
</evidence>
<dbReference type="EMBL" id="JBHSWJ010000002">
    <property type="protein sequence ID" value="MFC6714793.1"/>
    <property type="molecule type" value="Genomic_DNA"/>
</dbReference>
<feature type="transmembrane region" description="Helical" evidence="5">
    <location>
        <begin position="260"/>
        <end position="282"/>
    </location>
</feature>
<keyword evidence="8" id="KW-1185">Reference proteome</keyword>
<feature type="transmembrane region" description="Helical" evidence="5">
    <location>
        <begin position="146"/>
        <end position="162"/>
    </location>
</feature>
<proteinExistence type="predicted"/>
<dbReference type="RefSeq" id="WP_377823445.1">
    <property type="nucleotide sequence ID" value="NZ_JBHSWJ010000002.1"/>
</dbReference>
<dbReference type="Pfam" id="PF07690">
    <property type="entry name" value="MFS_1"/>
    <property type="match status" value="2"/>
</dbReference>
<feature type="domain" description="Major facilitator superfamily (MFS) profile" evidence="6">
    <location>
        <begin position="12"/>
        <end position="402"/>
    </location>
</feature>
<feature type="transmembrane region" description="Helical" evidence="5">
    <location>
        <begin position="83"/>
        <end position="101"/>
    </location>
</feature>
<feature type="transmembrane region" description="Helical" evidence="5">
    <location>
        <begin position="49"/>
        <end position="71"/>
    </location>
</feature>
<dbReference type="PANTHER" id="PTHR23508">
    <property type="entry name" value="CARBOXYLIC ACID TRANSPORTER PROTEIN HOMOLOG"/>
    <property type="match status" value="1"/>
</dbReference>
<dbReference type="InterPro" id="IPR020846">
    <property type="entry name" value="MFS_dom"/>
</dbReference>
<evidence type="ECO:0000313" key="7">
    <source>
        <dbReference type="EMBL" id="MFC6714793.1"/>
    </source>
</evidence>
<evidence type="ECO:0000256" key="4">
    <source>
        <dbReference type="ARBA" id="ARBA00023136"/>
    </source>
</evidence>
<dbReference type="PROSITE" id="PS50850">
    <property type="entry name" value="MFS"/>
    <property type="match status" value="1"/>
</dbReference>
<evidence type="ECO:0000256" key="3">
    <source>
        <dbReference type="ARBA" id="ARBA00022989"/>
    </source>
</evidence>